<dbReference type="Gene3D" id="3.40.50.1240">
    <property type="entry name" value="Phosphoglycerate mutase-like"/>
    <property type="match status" value="1"/>
</dbReference>
<dbReference type="Proteomes" id="UP000038009">
    <property type="component" value="Unassembled WGS sequence"/>
</dbReference>
<dbReference type="PANTHER" id="PTHR16469">
    <property type="entry name" value="UBIQUITIN-ASSOCIATED AND SH3 DOMAIN-CONTAINING BA-RELATED"/>
    <property type="match status" value="1"/>
</dbReference>
<dbReference type="InterPro" id="IPR051710">
    <property type="entry name" value="Phosphatase_SH3-domain"/>
</dbReference>
<dbReference type="CDD" id="cd07067">
    <property type="entry name" value="HP_PGM_like"/>
    <property type="match status" value="1"/>
</dbReference>
<organism evidence="1 2">
    <name type="scientific">Leptomonas seymouri</name>
    <dbReference type="NCBI Taxonomy" id="5684"/>
    <lineage>
        <taxon>Eukaryota</taxon>
        <taxon>Discoba</taxon>
        <taxon>Euglenozoa</taxon>
        <taxon>Kinetoplastea</taxon>
        <taxon>Metakinetoplastina</taxon>
        <taxon>Trypanosomatida</taxon>
        <taxon>Trypanosomatidae</taxon>
        <taxon>Leishmaniinae</taxon>
        <taxon>Leptomonas</taxon>
    </lineage>
</organism>
<protein>
    <recommendedName>
        <fullName evidence="3">Phosphoglycerate mutase family protein</fullName>
    </recommendedName>
</protein>
<dbReference type="InterPro" id="IPR013078">
    <property type="entry name" value="His_Pase_superF_clade-1"/>
</dbReference>
<sequence>MPPAHIFIVRHGERMDHVDPDFGKTYPRPHDSPLTANGVAMAEALGAYLVQHYHIAPADTVILTSPLTRCVQTSNGIVNGALRAVGDGAPSIPIYLEPAVMEGPFWIFRDMSQNPDIVDPNTGAFRCPVPVHYDDAFHRERTSPHVQLTNPFPLYPPPHFIAEDKELLDHSFPERCHRGVEQLLRVPELDGRNVILVAHGETVLRAMYTLTGTDGPTIISGPPYTAFVHLTSEGSGAEGRMVADSLVFGTPHLPEKPREH</sequence>
<keyword evidence="2" id="KW-1185">Reference proteome</keyword>
<evidence type="ECO:0000313" key="1">
    <source>
        <dbReference type="EMBL" id="KPI86388.1"/>
    </source>
</evidence>
<name>A0A0N1I4Q9_LEPSE</name>
<dbReference type="SMART" id="SM00855">
    <property type="entry name" value="PGAM"/>
    <property type="match status" value="1"/>
</dbReference>
<proteinExistence type="predicted"/>
<evidence type="ECO:0000313" key="2">
    <source>
        <dbReference type="Proteomes" id="UP000038009"/>
    </source>
</evidence>
<dbReference type="OMA" id="MPPAHIF"/>
<evidence type="ECO:0008006" key="3">
    <source>
        <dbReference type="Google" id="ProtNLM"/>
    </source>
</evidence>
<dbReference type="VEuPathDB" id="TriTrypDB:Lsey_0133_0040"/>
<reference evidence="1 2" key="1">
    <citation type="journal article" date="2015" name="PLoS Pathog.">
        <title>Leptomonas seymouri: Adaptations to the Dixenous Life Cycle Analyzed by Genome Sequencing, Transcriptome Profiling and Co-infection with Leishmania donovani.</title>
        <authorList>
            <person name="Kraeva N."/>
            <person name="Butenko A."/>
            <person name="Hlavacova J."/>
            <person name="Kostygov A."/>
            <person name="Myskova J."/>
            <person name="Grybchuk D."/>
            <person name="Lestinova T."/>
            <person name="Votypka J."/>
            <person name="Volf P."/>
            <person name="Opperdoes F."/>
            <person name="Flegontov P."/>
            <person name="Lukes J."/>
            <person name="Yurchenko V."/>
        </authorList>
    </citation>
    <scope>NUCLEOTIDE SEQUENCE [LARGE SCALE GENOMIC DNA]</scope>
    <source>
        <strain evidence="1 2">ATCC 30220</strain>
    </source>
</reference>
<accession>A0A0N1I4Q9</accession>
<dbReference type="Pfam" id="PF00300">
    <property type="entry name" value="His_Phos_1"/>
    <property type="match status" value="1"/>
</dbReference>
<gene>
    <name evidence="1" type="ORF">ABL78_4539</name>
</gene>
<dbReference type="AlphaFoldDB" id="A0A0N1I4Q9"/>
<dbReference type="OrthoDB" id="414418at2759"/>
<dbReference type="PANTHER" id="PTHR16469:SF27">
    <property type="entry name" value="UBIQUITIN-ASSOCIATED AND SH3 DOMAIN-CONTAINING BA-RELATED"/>
    <property type="match status" value="1"/>
</dbReference>
<comment type="caution">
    <text evidence="1">The sequence shown here is derived from an EMBL/GenBank/DDBJ whole genome shotgun (WGS) entry which is preliminary data.</text>
</comment>
<dbReference type="SUPFAM" id="SSF53254">
    <property type="entry name" value="Phosphoglycerate mutase-like"/>
    <property type="match status" value="1"/>
</dbReference>
<dbReference type="InterPro" id="IPR029033">
    <property type="entry name" value="His_PPase_superfam"/>
</dbReference>
<dbReference type="EMBL" id="LJSK01000133">
    <property type="protein sequence ID" value="KPI86388.1"/>
    <property type="molecule type" value="Genomic_DNA"/>
</dbReference>